<dbReference type="GO" id="GO:0000271">
    <property type="term" value="P:polysaccharide biosynthetic process"/>
    <property type="evidence" value="ECO:0007669"/>
    <property type="project" value="InterPro"/>
</dbReference>
<dbReference type="PANTHER" id="PTHR38459:SF1">
    <property type="entry name" value="PROPHAGE BACTOPRENOL-LINKED GLUCOSE TRANSLOCASE HOMOLOG"/>
    <property type="match status" value="1"/>
</dbReference>
<keyword evidence="5 8" id="KW-0472">Membrane</keyword>
<dbReference type="Proteomes" id="UP000226080">
    <property type="component" value="Unassembled WGS sequence"/>
</dbReference>
<dbReference type="Pfam" id="PF04138">
    <property type="entry name" value="GtrA_DPMS_TM"/>
    <property type="match status" value="1"/>
</dbReference>
<evidence type="ECO:0000313" key="13">
    <source>
        <dbReference type="Proteomes" id="UP000323012"/>
    </source>
</evidence>
<accession>A0AB74N4E9</accession>
<dbReference type="InterPro" id="IPR007267">
    <property type="entry name" value="GtrA_DPMS_TM"/>
</dbReference>
<dbReference type="AlphaFoldDB" id="A0AB74N4E9"/>
<evidence type="ECO:0000256" key="5">
    <source>
        <dbReference type="ARBA" id="ARBA00023136"/>
    </source>
</evidence>
<reference evidence="10 12" key="1">
    <citation type="submission" date="2017-10" db="EMBL/GenBank/DDBJ databases">
        <title>Draft genome sequences of Aggregatibacter actinomycetemcomitans strains 310a and 310b.</title>
        <authorList>
            <person name="May A.C."/>
            <person name="Ohta H."/>
            <person name="Maeda H."/>
            <person name="Kokeguchi S."/>
            <person name="Cugini C."/>
        </authorList>
    </citation>
    <scope>NUCLEOTIDE SEQUENCE [LARGE SCALE GENOMIC DNA]</scope>
    <source>
        <strain evidence="10 12">310b</strain>
    </source>
</reference>
<protein>
    <recommendedName>
        <fullName evidence="7">Bactoprenol-linked glucose translocase</fullName>
    </recommendedName>
</protein>
<feature type="domain" description="GtrA/DPMS transmembrane" evidence="9">
    <location>
        <begin position="7"/>
        <end position="115"/>
    </location>
</feature>
<keyword evidence="2 7" id="KW-0813">Transport</keyword>
<dbReference type="InterPro" id="IPR051401">
    <property type="entry name" value="GtrA_CellWall_Glycosyl"/>
</dbReference>
<evidence type="ECO:0000256" key="3">
    <source>
        <dbReference type="ARBA" id="ARBA00022692"/>
    </source>
</evidence>
<evidence type="ECO:0000256" key="6">
    <source>
        <dbReference type="ARBA" id="ARBA00025595"/>
    </source>
</evidence>
<comment type="subcellular location">
    <subcellularLocation>
        <location evidence="1">Membrane</location>
        <topology evidence="1">Multi-pass membrane protein</topology>
    </subcellularLocation>
</comment>
<dbReference type="PANTHER" id="PTHR38459">
    <property type="entry name" value="PROPHAGE BACTOPRENOL-LINKED GLUCOSE TRANSLOCASE HOMOLOG"/>
    <property type="match status" value="1"/>
</dbReference>
<evidence type="ECO:0000259" key="9">
    <source>
        <dbReference type="Pfam" id="PF04138"/>
    </source>
</evidence>
<feature type="transmembrane region" description="Helical" evidence="8">
    <location>
        <begin position="32"/>
        <end position="51"/>
    </location>
</feature>
<evidence type="ECO:0000313" key="12">
    <source>
        <dbReference type="Proteomes" id="UP000226080"/>
    </source>
</evidence>
<evidence type="ECO:0000256" key="1">
    <source>
        <dbReference type="ARBA" id="ARBA00004141"/>
    </source>
</evidence>
<keyword evidence="3 8" id="KW-0812">Transmembrane</keyword>
<dbReference type="Proteomes" id="UP000323012">
    <property type="component" value="Unassembled WGS sequence"/>
</dbReference>
<evidence type="ECO:0000256" key="2">
    <source>
        <dbReference type="ARBA" id="ARBA00022448"/>
    </source>
</evidence>
<evidence type="ECO:0000256" key="8">
    <source>
        <dbReference type="SAM" id="Phobius"/>
    </source>
</evidence>
<dbReference type="EMBL" id="PCGW01000001">
    <property type="protein sequence ID" value="PHO21709.1"/>
    <property type="molecule type" value="Genomic_DNA"/>
</dbReference>
<dbReference type="InterPro" id="IPR016480">
    <property type="entry name" value="Glc_translocase_bactprenl-link"/>
</dbReference>
<comment type="similarity">
    <text evidence="7">Belongs to the gtrA family.</text>
</comment>
<feature type="transmembrane region" description="Helical" evidence="8">
    <location>
        <begin position="5"/>
        <end position="26"/>
    </location>
</feature>
<feature type="transmembrane region" description="Helical" evidence="8">
    <location>
        <begin position="63"/>
        <end position="83"/>
    </location>
</feature>
<gene>
    <name evidence="10" type="ORF">CQR80_01060</name>
    <name evidence="11" type="ORF">FXB79_07130</name>
</gene>
<evidence type="ECO:0000313" key="10">
    <source>
        <dbReference type="EMBL" id="PHO21709.1"/>
    </source>
</evidence>
<dbReference type="EMBL" id="VSED01000017">
    <property type="protein sequence ID" value="TYA38767.1"/>
    <property type="molecule type" value="Genomic_DNA"/>
</dbReference>
<evidence type="ECO:0000313" key="11">
    <source>
        <dbReference type="EMBL" id="TYA38767.1"/>
    </source>
</evidence>
<dbReference type="RefSeq" id="WP_005543003.1">
    <property type="nucleotide sequence ID" value="NZ_CP012959.1"/>
</dbReference>
<dbReference type="GO" id="GO:0005886">
    <property type="term" value="C:plasma membrane"/>
    <property type="evidence" value="ECO:0007669"/>
    <property type="project" value="TreeGrafter"/>
</dbReference>
<name>A0AB74N4E9_AGGAC</name>
<keyword evidence="12" id="KW-1185">Reference proteome</keyword>
<organism evidence="11 13">
    <name type="scientific">Aggregatibacter actinomycetemcomitans</name>
    <name type="common">Actinobacillus actinomycetemcomitans</name>
    <name type="synonym">Haemophilus actinomycetemcomitans</name>
    <dbReference type="NCBI Taxonomy" id="714"/>
    <lineage>
        <taxon>Bacteria</taxon>
        <taxon>Pseudomonadati</taxon>
        <taxon>Pseudomonadota</taxon>
        <taxon>Gammaproteobacteria</taxon>
        <taxon>Pasteurellales</taxon>
        <taxon>Pasteurellaceae</taxon>
        <taxon>Aggregatibacter</taxon>
    </lineage>
</organism>
<keyword evidence="4 8" id="KW-1133">Transmembrane helix</keyword>
<comment type="function">
    <text evidence="6 7">Involved in O antigen modification. Involved in the translocation of bactoprenol-linked glucose across the cytoplasmic membrane.</text>
</comment>
<evidence type="ECO:0000256" key="4">
    <source>
        <dbReference type="ARBA" id="ARBA00022989"/>
    </source>
</evidence>
<evidence type="ECO:0000256" key="7">
    <source>
        <dbReference type="PIRNR" id="PIRNR006298"/>
    </source>
</evidence>
<proteinExistence type="inferred from homology"/>
<feature type="transmembrane region" description="Helical" evidence="8">
    <location>
        <begin position="89"/>
        <end position="109"/>
    </location>
</feature>
<reference evidence="11 13" key="2">
    <citation type="submission" date="2019-08" db="EMBL/GenBank/DDBJ databases">
        <title>Whole genome sequencing of Aggregatibacter actinomycetemcomitans cultured from blood stream infections in Denmark reveals a novel phylogenetic lineage expressing serotype a membrane O polysaccharide.</title>
        <authorList>
            <person name="Nedergaard S."/>
            <person name="Kobel C.M."/>
            <person name="Nielsen M.B."/>
            <person name="Moeller R.T."/>
            <person name="Jensen A.B."/>
            <person name="Noerskov-Lauritsen N."/>
        </authorList>
    </citation>
    <scope>NUCLEOTIDE SEQUENCE [LARGE SCALE GENOMIC DNA]</scope>
    <source>
        <strain evidence="11 13">PN_563</strain>
    </source>
</reference>
<dbReference type="PIRSF" id="PIRSF006298">
    <property type="entry name" value="GtrA_prd"/>
    <property type="match status" value="1"/>
</dbReference>
<comment type="caution">
    <text evidence="11">The sequence shown here is derived from an EMBL/GenBank/DDBJ whole genome shotgun (WGS) entry which is preliminary data.</text>
</comment>
<dbReference type="SMR" id="A0AB74N4E9"/>
<sequence>MIKQFFRYFSVGIINTIIHWGVFYLFYRLTYIQSLSNLIGFSTAVIFSFFVNSKYTFEKEINITRMFFYVSFMGLMSYLIGLIADKIEALPAITLITSSSISLILGFLYSRYIIFRNNK</sequence>